<evidence type="ECO:0000256" key="5">
    <source>
        <dbReference type="ARBA" id="ARBA00022737"/>
    </source>
</evidence>
<feature type="region of interest" description="Disordered" evidence="14">
    <location>
        <begin position="669"/>
        <end position="719"/>
    </location>
</feature>
<dbReference type="AlphaFoldDB" id="A0AAN9YW00"/>
<gene>
    <name evidence="15" type="ORF">R5R35_008343</name>
</gene>
<evidence type="ECO:0000256" key="12">
    <source>
        <dbReference type="ARBA" id="ARBA00047117"/>
    </source>
</evidence>
<evidence type="ECO:0000256" key="1">
    <source>
        <dbReference type="ARBA" id="ARBA00004230"/>
    </source>
</evidence>
<comment type="similarity">
    <text evidence="9">Belongs to the CFAP52 family.</text>
</comment>
<accession>A0AAN9YW00</accession>
<feature type="compositionally biased region" description="Basic and acidic residues" evidence="14">
    <location>
        <begin position="692"/>
        <end position="701"/>
    </location>
</feature>
<proteinExistence type="inferred from homology"/>
<dbReference type="PANTHER" id="PTHR13720">
    <property type="entry name" value="WD-40 REPEAT PROTEIN"/>
    <property type="match status" value="1"/>
</dbReference>
<feature type="compositionally biased region" description="Polar residues" evidence="14">
    <location>
        <begin position="704"/>
        <end position="719"/>
    </location>
</feature>
<comment type="caution">
    <text evidence="15">The sequence shown here is derived from an EMBL/GenBank/DDBJ whole genome shotgun (WGS) entry which is preliminary data.</text>
</comment>
<dbReference type="PROSITE" id="PS50082">
    <property type="entry name" value="WD_REPEATS_2"/>
    <property type="match status" value="4"/>
</dbReference>
<keyword evidence="7" id="KW-0969">Cilium</keyword>
<protein>
    <recommendedName>
        <fullName evidence="10">Cilia- and flagella-associated protein 52</fullName>
    </recommendedName>
</protein>
<feature type="repeat" description="WD" evidence="13">
    <location>
        <begin position="442"/>
        <end position="476"/>
    </location>
</feature>
<evidence type="ECO:0000256" key="4">
    <source>
        <dbReference type="ARBA" id="ARBA00022574"/>
    </source>
</evidence>
<keyword evidence="6" id="KW-0282">Flagellum</keyword>
<comment type="subcellular location">
    <subcellularLocation>
        <location evidence="1">Cell projection</location>
        <location evidence="1">Cilium</location>
        <location evidence="1">Flagellum</location>
    </subcellularLocation>
    <subcellularLocation>
        <location evidence="2">Cytoplasm</location>
    </subcellularLocation>
</comment>
<evidence type="ECO:0000256" key="7">
    <source>
        <dbReference type="ARBA" id="ARBA00023069"/>
    </source>
</evidence>
<dbReference type="CDD" id="cd00200">
    <property type="entry name" value="WD40"/>
    <property type="match status" value="1"/>
</dbReference>
<dbReference type="Gene3D" id="2.130.10.10">
    <property type="entry name" value="YVTN repeat-like/Quinoprotein amine dehydrogenase"/>
    <property type="match status" value="4"/>
</dbReference>
<dbReference type="PROSITE" id="PS00678">
    <property type="entry name" value="WD_REPEATS_1"/>
    <property type="match status" value="1"/>
</dbReference>
<feature type="compositionally biased region" description="Basic and acidic residues" evidence="14">
    <location>
        <begin position="669"/>
        <end position="683"/>
    </location>
</feature>
<dbReference type="FunFam" id="2.130.10.10:FF:000207">
    <property type="entry name" value="Cilia- and flagella-associated protein 52"/>
    <property type="match status" value="1"/>
</dbReference>
<dbReference type="InterPro" id="IPR001680">
    <property type="entry name" value="WD40_rpt"/>
</dbReference>
<evidence type="ECO:0000256" key="13">
    <source>
        <dbReference type="PROSITE-ProRule" id="PRU00221"/>
    </source>
</evidence>
<reference evidence="15 16" key="1">
    <citation type="submission" date="2024-03" db="EMBL/GenBank/DDBJ databases">
        <title>The genome assembly and annotation of the cricket Gryllus longicercus Weissman &amp; Gray.</title>
        <authorList>
            <person name="Szrajer S."/>
            <person name="Gray D."/>
            <person name="Ylla G."/>
        </authorList>
    </citation>
    <scope>NUCLEOTIDE SEQUENCE [LARGE SCALE GENOMIC DNA]</scope>
    <source>
        <strain evidence="15">DAG 2021-001</strain>
        <tissue evidence="15">Whole body minus gut</tissue>
    </source>
</reference>
<evidence type="ECO:0000313" key="16">
    <source>
        <dbReference type="Proteomes" id="UP001378592"/>
    </source>
</evidence>
<evidence type="ECO:0000256" key="8">
    <source>
        <dbReference type="ARBA" id="ARBA00023273"/>
    </source>
</evidence>
<feature type="repeat" description="WD" evidence="13">
    <location>
        <begin position="486"/>
        <end position="519"/>
    </location>
</feature>
<dbReference type="Proteomes" id="UP001378592">
    <property type="component" value="Unassembled WGS sequence"/>
</dbReference>
<evidence type="ECO:0000256" key="10">
    <source>
        <dbReference type="ARBA" id="ARBA00029552"/>
    </source>
</evidence>
<sequence>MSHCNLELASIIGFDGFVTNGLQVHPDNVHILYPLGNKVCIQNWASKQQSFLSGHTDAISALAISPNGKYVAAGQVNYMGFKSILLVWNFETHEVIARHEFHKVRTESITFSLNSRYVISLGGRDDSNVAIWDVEENHMVGGNSASPGTGGDALILCHCNKRELCFVSGGDNTLRLWRFVPTHNVVCGVDVKIGKLRRIITCLAIDWQDECLLCGTTTGDILKVSLNFDCKEDPRAPPNMLTCLAKIPKKKLKPNESKIVLYSLGVTAIVLLPNTPNFIVGAGDGAVEMVREREGPSELGPSRLRQPSLPRLDTIKCAKLEAGVTSLHRMNNCLIAGTKNCEIYCIDLQSFQVNLFLTCHSHTVYDVAFPHDFPSVFATGSKHDIRVWSTNTSKEVLRISVPNFTCSSVIFSHNGKAIISGWNDGVIRAFTPQTGKLMFAMHNAHNKGVSALRITCDDRKIVSGGNEGEVRIWDIKPSVQCLLAVMKEHKGPVTAIDITKNGIEAISSSSDGSCIIWDLVRMMRSLVIFRDTQFTSVAFFPTGVQFLTVGTDRKIGFWQVLDGSLIREIEGSVYDALNTVAVSHNGCAFVSGGCDQLVKLWKYNEGCLSHVGVGHAGAITAAKFSPDDRYIVSVSSDGGIFKWKCPGAGGSGGPTAPGTCSLKMVVNDRGDSKQNEDIHRTRENTPLTVSSHRCDAGKKEPVQQVESKQSTSTKPSPNQ</sequence>
<dbReference type="Pfam" id="PF00400">
    <property type="entry name" value="WD40"/>
    <property type="match status" value="6"/>
</dbReference>
<evidence type="ECO:0000256" key="3">
    <source>
        <dbReference type="ARBA" id="ARBA00022490"/>
    </source>
</evidence>
<dbReference type="PANTHER" id="PTHR13720:SF14">
    <property type="entry name" value="CILIA- AND FLAGELLA-ASSOCIATED PROTEIN 52"/>
    <property type="match status" value="1"/>
</dbReference>
<organism evidence="15 16">
    <name type="scientific">Gryllus longicercus</name>
    <dbReference type="NCBI Taxonomy" id="2509291"/>
    <lineage>
        <taxon>Eukaryota</taxon>
        <taxon>Metazoa</taxon>
        <taxon>Ecdysozoa</taxon>
        <taxon>Arthropoda</taxon>
        <taxon>Hexapoda</taxon>
        <taxon>Insecta</taxon>
        <taxon>Pterygota</taxon>
        <taxon>Neoptera</taxon>
        <taxon>Polyneoptera</taxon>
        <taxon>Orthoptera</taxon>
        <taxon>Ensifera</taxon>
        <taxon>Gryllidea</taxon>
        <taxon>Grylloidea</taxon>
        <taxon>Gryllidae</taxon>
        <taxon>Gryllinae</taxon>
        <taxon>Gryllus</taxon>
    </lineage>
</organism>
<dbReference type="GO" id="GO:0005930">
    <property type="term" value="C:axoneme"/>
    <property type="evidence" value="ECO:0007669"/>
    <property type="project" value="UniProtKB-ARBA"/>
</dbReference>
<comment type="subunit">
    <text evidence="12">Microtubule inner protein component of sperm flagellar doublet microtubules. Interacts with BRCA2. Interacts with the CCT chaperonin complex. Interacts with HSP70. Interacts with AK8. Interacts with CFAP45. Interacts with DNAI1. Interacts with IQDC.</text>
</comment>
<name>A0AAN9YW00_9ORTH</name>
<dbReference type="FunFam" id="2.130.10.10:FF:001320">
    <property type="entry name" value="Predicted protein"/>
    <property type="match status" value="1"/>
</dbReference>
<keyword evidence="3" id="KW-0963">Cytoplasm</keyword>
<evidence type="ECO:0000313" key="15">
    <source>
        <dbReference type="EMBL" id="KAK7791542.1"/>
    </source>
</evidence>
<dbReference type="InterPro" id="IPR015943">
    <property type="entry name" value="WD40/YVTN_repeat-like_dom_sf"/>
</dbReference>
<comment type="function">
    <text evidence="11">Microtubule inner protein (MIP) part of the dynein-decorated doublet microtubules (DMTs) in cilia axoneme. Important for proper ciliary and flagellar beating. May act in cooperation with CFAP45 and axonemal dynein subunit DNAH11. May play a role in cell growth and/or survival.</text>
</comment>
<evidence type="ECO:0000256" key="11">
    <source>
        <dbReference type="ARBA" id="ARBA00046056"/>
    </source>
</evidence>
<evidence type="ECO:0000256" key="14">
    <source>
        <dbReference type="SAM" id="MobiDB-lite"/>
    </source>
</evidence>
<keyword evidence="8" id="KW-0966">Cell projection</keyword>
<keyword evidence="4 13" id="KW-0853">WD repeat</keyword>
<dbReference type="GO" id="GO:0031514">
    <property type="term" value="C:motile cilium"/>
    <property type="evidence" value="ECO:0007669"/>
    <property type="project" value="UniProtKB-SubCell"/>
</dbReference>
<dbReference type="InterPro" id="IPR036322">
    <property type="entry name" value="WD40_repeat_dom_sf"/>
</dbReference>
<feature type="repeat" description="WD" evidence="13">
    <location>
        <begin position="612"/>
        <end position="644"/>
    </location>
</feature>
<dbReference type="PROSITE" id="PS50294">
    <property type="entry name" value="WD_REPEATS_REGION"/>
    <property type="match status" value="3"/>
</dbReference>
<keyword evidence="5" id="KW-0677">Repeat</keyword>
<dbReference type="InterPro" id="IPR019775">
    <property type="entry name" value="WD40_repeat_CS"/>
</dbReference>
<dbReference type="EMBL" id="JAZDUA010000526">
    <property type="protein sequence ID" value="KAK7791542.1"/>
    <property type="molecule type" value="Genomic_DNA"/>
</dbReference>
<evidence type="ECO:0000256" key="9">
    <source>
        <dbReference type="ARBA" id="ARBA00029456"/>
    </source>
</evidence>
<dbReference type="SMART" id="SM00320">
    <property type="entry name" value="WD40"/>
    <property type="match status" value="11"/>
</dbReference>
<keyword evidence="16" id="KW-1185">Reference proteome</keyword>
<feature type="repeat" description="WD" evidence="13">
    <location>
        <begin position="357"/>
        <end position="398"/>
    </location>
</feature>
<dbReference type="SUPFAM" id="SSF50978">
    <property type="entry name" value="WD40 repeat-like"/>
    <property type="match status" value="2"/>
</dbReference>
<dbReference type="InterPro" id="IPR050630">
    <property type="entry name" value="WD_repeat_EMAP"/>
</dbReference>
<evidence type="ECO:0000256" key="2">
    <source>
        <dbReference type="ARBA" id="ARBA00004496"/>
    </source>
</evidence>
<evidence type="ECO:0000256" key="6">
    <source>
        <dbReference type="ARBA" id="ARBA00022846"/>
    </source>
</evidence>